<evidence type="ECO:0000313" key="5">
    <source>
        <dbReference type="EMBL" id="SDC03799.1"/>
    </source>
</evidence>
<dbReference type="CDD" id="cd06170">
    <property type="entry name" value="LuxR_C_like"/>
    <property type="match status" value="1"/>
</dbReference>
<dbReference type="InterPro" id="IPR000792">
    <property type="entry name" value="Tscrpt_reg_LuxR_C"/>
</dbReference>
<dbReference type="PROSITE" id="PS50043">
    <property type="entry name" value="HTH_LUXR_2"/>
    <property type="match status" value="1"/>
</dbReference>
<reference evidence="5 6" key="1">
    <citation type="submission" date="2016-10" db="EMBL/GenBank/DDBJ databases">
        <authorList>
            <person name="de Groot N.N."/>
        </authorList>
    </citation>
    <scope>NUCLEOTIDE SEQUENCE [LARGE SCALE GENOMIC DNA]</scope>
    <source>
        <strain evidence="5 6">DSM 45514</strain>
    </source>
</reference>
<feature type="domain" description="HTH luxR-type" evidence="4">
    <location>
        <begin position="330"/>
        <end position="395"/>
    </location>
</feature>
<keyword evidence="6" id="KW-1185">Reference proteome</keyword>
<dbReference type="Proteomes" id="UP000199387">
    <property type="component" value="Unassembled WGS sequence"/>
</dbReference>
<sequence length="398" mass="45479">MQIPAYLTPPMIPRQQVQQILDMITQGYREGMANWKVKLSTVDTSAEEKQAAQELVQLLLRNIDLVSTHYDEYLQKFNDWVARSRRVLDPRRIIIILGVFEEMVMGVLSQHPTGPDLYTRYRWLHSLVMALVYSVYYHNHEECTSPSSAAVPGTADISNAPDSLLPTVLRFDELLLTTRTLEELLSQSVHFIAEHAAFRRGALFWYSAVTRTVEGICSHRIDPAEIRKVRTLDSNIPGITWAIRENRPIYLSDAQIYFPAHYVKQFRLTSLLVCTLFGENKQPVGFLLLDQDGDPYQPDSEQIRLVDILVHRLSLTLRVKLYEGPPLASEPTSSEWLTQREQEILQMIAYGYSTKHIGEVLHISEHTAAEYAQTALRKLNAKNRPEAVAKGLRLGIIQ</sequence>
<dbReference type="Gene3D" id="1.10.10.10">
    <property type="entry name" value="Winged helix-like DNA-binding domain superfamily/Winged helix DNA-binding domain"/>
    <property type="match status" value="1"/>
</dbReference>
<evidence type="ECO:0000259" key="4">
    <source>
        <dbReference type="PROSITE" id="PS50043"/>
    </source>
</evidence>
<dbReference type="Pfam" id="PF00196">
    <property type="entry name" value="GerE"/>
    <property type="match status" value="1"/>
</dbReference>
<dbReference type="InterPro" id="IPR016032">
    <property type="entry name" value="Sig_transdc_resp-reg_C-effctor"/>
</dbReference>
<dbReference type="SUPFAM" id="SSF46894">
    <property type="entry name" value="C-terminal effector domain of the bipartite response regulators"/>
    <property type="match status" value="1"/>
</dbReference>
<evidence type="ECO:0000313" key="6">
    <source>
        <dbReference type="Proteomes" id="UP000199387"/>
    </source>
</evidence>
<dbReference type="PANTHER" id="PTHR44688">
    <property type="entry name" value="DNA-BINDING TRANSCRIPTIONAL ACTIVATOR DEVR_DOSR"/>
    <property type="match status" value="1"/>
</dbReference>
<dbReference type="EMBL" id="FMZA01000002">
    <property type="protein sequence ID" value="SDC03799.1"/>
    <property type="molecule type" value="Genomic_DNA"/>
</dbReference>
<gene>
    <name evidence="5" type="ORF">SAMN04488112_102152</name>
</gene>
<name>A0A1G6IB93_9BACL</name>
<dbReference type="RefSeq" id="WP_176757767.1">
    <property type="nucleotide sequence ID" value="NZ_FMZA01000002.1"/>
</dbReference>
<keyword evidence="3" id="KW-0804">Transcription</keyword>
<protein>
    <submittedName>
        <fullName evidence="5">Regulatory protein, luxR family</fullName>
    </submittedName>
</protein>
<dbReference type="GO" id="GO:0003677">
    <property type="term" value="F:DNA binding"/>
    <property type="evidence" value="ECO:0007669"/>
    <property type="project" value="UniProtKB-KW"/>
</dbReference>
<keyword evidence="1" id="KW-0805">Transcription regulation</keyword>
<dbReference type="Pfam" id="PF01590">
    <property type="entry name" value="GAF"/>
    <property type="match status" value="1"/>
</dbReference>
<accession>A0A1G6IB93</accession>
<dbReference type="Gene3D" id="3.30.450.40">
    <property type="match status" value="1"/>
</dbReference>
<evidence type="ECO:0000256" key="3">
    <source>
        <dbReference type="ARBA" id="ARBA00023163"/>
    </source>
</evidence>
<dbReference type="InterPro" id="IPR029016">
    <property type="entry name" value="GAF-like_dom_sf"/>
</dbReference>
<organism evidence="5 6">
    <name type="scientific">Melghirimyces thermohalophilus</name>
    <dbReference type="NCBI Taxonomy" id="1236220"/>
    <lineage>
        <taxon>Bacteria</taxon>
        <taxon>Bacillati</taxon>
        <taxon>Bacillota</taxon>
        <taxon>Bacilli</taxon>
        <taxon>Bacillales</taxon>
        <taxon>Thermoactinomycetaceae</taxon>
        <taxon>Melghirimyces</taxon>
    </lineage>
</organism>
<dbReference type="SMART" id="SM00421">
    <property type="entry name" value="HTH_LUXR"/>
    <property type="match status" value="1"/>
</dbReference>
<dbReference type="SUPFAM" id="SSF55781">
    <property type="entry name" value="GAF domain-like"/>
    <property type="match status" value="1"/>
</dbReference>
<evidence type="ECO:0000256" key="2">
    <source>
        <dbReference type="ARBA" id="ARBA00023125"/>
    </source>
</evidence>
<dbReference type="PANTHER" id="PTHR44688:SF16">
    <property type="entry name" value="DNA-BINDING TRANSCRIPTIONAL ACTIVATOR DEVR_DOSR"/>
    <property type="match status" value="1"/>
</dbReference>
<evidence type="ECO:0000256" key="1">
    <source>
        <dbReference type="ARBA" id="ARBA00023015"/>
    </source>
</evidence>
<dbReference type="AlphaFoldDB" id="A0A1G6IB93"/>
<dbReference type="PRINTS" id="PR00038">
    <property type="entry name" value="HTHLUXR"/>
</dbReference>
<dbReference type="GO" id="GO:0045892">
    <property type="term" value="P:negative regulation of DNA-templated transcription"/>
    <property type="evidence" value="ECO:0007669"/>
    <property type="project" value="UniProtKB-ARBA"/>
</dbReference>
<keyword evidence="2" id="KW-0238">DNA-binding</keyword>
<dbReference type="STRING" id="1236220.SAMN04488112_102152"/>
<dbReference type="InterPro" id="IPR003018">
    <property type="entry name" value="GAF"/>
</dbReference>
<dbReference type="InterPro" id="IPR036388">
    <property type="entry name" value="WH-like_DNA-bd_sf"/>
</dbReference>
<proteinExistence type="predicted"/>